<keyword evidence="5" id="KW-0326">Glycosidase</keyword>
<protein>
    <submittedName>
        <fullName evidence="10">Alpha-glucosidase</fullName>
    </submittedName>
</protein>
<dbReference type="Gene3D" id="2.70.98.10">
    <property type="match status" value="1"/>
</dbReference>
<feature type="domain" description="Glycosyl-hydrolase 97 catalytic" evidence="7">
    <location>
        <begin position="307"/>
        <end position="459"/>
    </location>
</feature>
<dbReference type="GO" id="GO:0016798">
    <property type="term" value="F:hydrolase activity, acting on glycosyl bonds"/>
    <property type="evidence" value="ECO:0007669"/>
    <property type="project" value="UniProtKB-KW"/>
</dbReference>
<dbReference type="RefSeq" id="WP_338393827.1">
    <property type="nucleotide sequence ID" value="NZ_AP025314.1"/>
</dbReference>
<evidence type="ECO:0000259" key="9">
    <source>
        <dbReference type="Pfam" id="PF14509"/>
    </source>
</evidence>
<evidence type="ECO:0000313" key="10">
    <source>
        <dbReference type="EMBL" id="BDD08576.1"/>
    </source>
</evidence>
<evidence type="ECO:0000259" key="8">
    <source>
        <dbReference type="Pfam" id="PF14508"/>
    </source>
</evidence>
<dbReference type="InterPro" id="IPR017853">
    <property type="entry name" value="GH"/>
</dbReference>
<evidence type="ECO:0000256" key="4">
    <source>
        <dbReference type="ARBA" id="ARBA00022837"/>
    </source>
</evidence>
<keyword evidence="6" id="KW-0732">Signal</keyword>
<evidence type="ECO:0000256" key="6">
    <source>
        <dbReference type="SAM" id="SignalP"/>
    </source>
</evidence>
<evidence type="ECO:0000313" key="11">
    <source>
        <dbReference type="Proteomes" id="UP001348817"/>
    </source>
</evidence>
<keyword evidence="3" id="KW-0378">Hydrolase</keyword>
<dbReference type="Pfam" id="PF14508">
    <property type="entry name" value="GH97_N"/>
    <property type="match status" value="1"/>
</dbReference>
<dbReference type="InterPro" id="IPR052720">
    <property type="entry name" value="Glycosyl_hydrolase_97"/>
</dbReference>
<dbReference type="InterPro" id="IPR019563">
    <property type="entry name" value="GH97_catalytic"/>
</dbReference>
<organism evidence="10 11">
    <name type="scientific">Fulvitalea axinellae</name>
    <dbReference type="NCBI Taxonomy" id="1182444"/>
    <lineage>
        <taxon>Bacteria</taxon>
        <taxon>Pseudomonadati</taxon>
        <taxon>Bacteroidota</taxon>
        <taxon>Cytophagia</taxon>
        <taxon>Cytophagales</taxon>
        <taxon>Persicobacteraceae</taxon>
        <taxon>Fulvitalea</taxon>
    </lineage>
</organism>
<dbReference type="Gene3D" id="2.60.40.1180">
    <property type="entry name" value="Golgi alpha-mannosidase II"/>
    <property type="match status" value="1"/>
</dbReference>
<dbReference type="EMBL" id="AP025314">
    <property type="protein sequence ID" value="BDD08576.1"/>
    <property type="molecule type" value="Genomic_DNA"/>
</dbReference>
<evidence type="ECO:0000259" key="7">
    <source>
        <dbReference type="Pfam" id="PF10566"/>
    </source>
</evidence>
<dbReference type="AlphaFoldDB" id="A0AAU9D6V1"/>
<proteinExistence type="predicted"/>
<dbReference type="InterPro" id="IPR029486">
    <property type="entry name" value="GH97_N"/>
</dbReference>
<dbReference type="PANTHER" id="PTHR35803">
    <property type="entry name" value="GLUCAN 1,4-ALPHA-GLUCOSIDASE SUSB-RELATED"/>
    <property type="match status" value="1"/>
</dbReference>
<dbReference type="InterPro" id="IPR013780">
    <property type="entry name" value="Glyco_hydro_b"/>
</dbReference>
<dbReference type="GO" id="GO:0030246">
    <property type="term" value="F:carbohydrate binding"/>
    <property type="evidence" value="ECO:0007669"/>
    <property type="project" value="InterPro"/>
</dbReference>
<dbReference type="InterPro" id="IPR014718">
    <property type="entry name" value="GH-type_carb-bd"/>
</dbReference>
<keyword evidence="4" id="KW-0106">Calcium</keyword>
<name>A0AAU9D6V1_9BACT</name>
<feature type="domain" description="Glycosyl-hydrolase 97 N-terminal" evidence="8">
    <location>
        <begin position="30"/>
        <end position="289"/>
    </location>
</feature>
<dbReference type="Pfam" id="PF10566">
    <property type="entry name" value="Glyco_hydro_97"/>
    <property type="match status" value="1"/>
</dbReference>
<evidence type="ECO:0000256" key="3">
    <source>
        <dbReference type="ARBA" id="ARBA00022801"/>
    </source>
</evidence>
<comment type="subunit">
    <text evidence="2">Monomer.</text>
</comment>
<sequence length="653" mass="74359">MLRKTFLSICLLALVCVSSLSVGWAKDYKLSSPDGKINITVSDNGGFRYAVDFNGRQVLKPSAFAMEMDGYSPFGTSPRVSRVKRRSVNETLKPTVARKFASLKDQYNEMTLVCGRRYSVTFRAYDEGLAYRFETRLGKNVKVNEETVEYNFPEDYKLFLPKETSFYSHQERIYVQQKLSQVGDTLSSLPAMVDLGQGAKMLISEADLYDYPGLWLKGTADGSAKFDGVFPKLPSEYKDGSDRDRYVTKREDFMAETSGRRTFPWRMMILSEEDKDLMASDLVFKLSRPLAVEDAEWVKPGKVAWDWYNANNIKGVDFRAGINTETYKYYIDFAADYGLEYIILDEGWYVLGDLLTQTRHMDVPAIIDYGKKKGVGVILWMSWKTLDEQFDQAMEQASKWGAAGLKVDFMQRDDQPMVNYYEKVAKEAAKRHLLVDFHGSYKPSGLRRAYPNVVSYEGVRGLEQHKWGGYCNPDHDVQLPFIRNVVGPMDYTPGAMDNAQPGNYRGRFSRPMSRGTRCHQMAMYAVFESPLQMLADSPSNYIREAECTEFIAQFPTVWEETVPLAGKVGEYVAVARKSEGKWYMGAMTGLDDRELEIDFSFLPAGEHKIEIFQDGVNADRHAEDYKRVVKTVNNRTKMKIKMAPGGGWAAIVK</sequence>
<evidence type="ECO:0000256" key="5">
    <source>
        <dbReference type="ARBA" id="ARBA00023295"/>
    </source>
</evidence>
<dbReference type="InterPro" id="IPR013785">
    <property type="entry name" value="Aldolase_TIM"/>
</dbReference>
<gene>
    <name evidence="10" type="ORF">FUAX_10080</name>
</gene>
<accession>A0AAU9D6V1</accession>
<evidence type="ECO:0000256" key="2">
    <source>
        <dbReference type="ARBA" id="ARBA00011245"/>
    </source>
</evidence>
<dbReference type="Pfam" id="PF14509">
    <property type="entry name" value="GH97_C"/>
    <property type="match status" value="1"/>
</dbReference>
<dbReference type="SUPFAM" id="SSF51445">
    <property type="entry name" value="(Trans)glycosidases"/>
    <property type="match status" value="1"/>
</dbReference>
<feature type="signal peptide" evidence="6">
    <location>
        <begin position="1"/>
        <end position="25"/>
    </location>
</feature>
<comment type="cofactor">
    <cofactor evidence="1">
        <name>Ca(2+)</name>
        <dbReference type="ChEBI" id="CHEBI:29108"/>
    </cofactor>
</comment>
<feature type="domain" description="Glycosyl-hydrolase 97 C-terminal oligomerisation" evidence="9">
    <location>
        <begin position="557"/>
        <end position="651"/>
    </location>
</feature>
<dbReference type="PANTHER" id="PTHR35803:SF2">
    <property type="entry name" value="RETAINING ALPHA-GALACTOSIDASE"/>
    <property type="match status" value="1"/>
</dbReference>
<evidence type="ECO:0000256" key="1">
    <source>
        <dbReference type="ARBA" id="ARBA00001913"/>
    </source>
</evidence>
<keyword evidence="11" id="KW-1185">Reference proteome</keyword>
<dbReference type="Proteomes" id="UP001348817">
    <property type="component" value="Chromosome"/>
</dbReference>
<reference evidence="10 11" key="1">
    <citation type="submission" date="2021-12" db="EMBL/GenBank/DDBJ databases">
        <title>Genome sequencing of bacteria with rrn-lacking chromosome and rrn-plasmid.</title>
        <authorList>
            <person name="Anda M."/>
            <person name="Iwasaki W."/>
        </authorList>
    </citation>
    <scope>NUCLEOTIDE SEQUENCE [LARGE SCALE GENOMIC DNA]</scope>
    <source>
        <strain evidence="10 11">DSM 100852</strain>
    </source>
</reference>
<dbReference type="Gene3D" id="3.20.20.70">
    <property type="entry name" value="Aldolase class I"/>
    <property type="match status" value="1"/>
</dbReference>
<dbReference type="InterPro" id="IPR029483">
    <property type="entry name" value="GH97_C"/>
</dbReference>
<dbReference type="KEGG" id="fax:FUAX_10080"/>
<feature type="chain" id="PRO_5043795907" evidence="6">
    <location>
        <begin position="26"/>
        <end position="653"/>
    </location>
</feature>